<comment type="caution">
    <text evidence="1">The sequence shown here is derived from an EMBL/GenBank/DDBJ whole genome shotgun (WGS) entry which is preliminary data.</text>
</comment>
<sequence length="115" mass="13370">MSILRCPKEREDYIFYFPTYKLLLHKAKHDPHSLNPFGLKLCTWHKIGPDRYHARTGAPAHLKKFCCVFHFSTYKSPLSKTKHNPHSLPLFVLKLCAWQEKALTAPMHGQSLLTI</sequence>
<proteinExistence type="predicted"/>
<accession>A0ACC6A4T1</accession>
<keyword evidence="2" id="KW-1185">Reference proteome</keyword>
<dbReference type="Proteomes" id="UP001202289">
    <property type="component" value="Unassembled WGS sequence"/>
</dbReference>
<evidence type="ECO:0000313" key="2">
    <source>
        <dbReference type="Proteomes" id="UP001202289"/>
    </source>
</evidence>
<dbReference type="EMBL" id="JAMBOP010000008">
    <property type="protein sequence ID" value="MCM3735895.1"/>
    <property type="molecule type" value="Genomic_DNA"/>
</dbReference>
<gene>
    <name evidence="1" type="ORF">M3215_08685</name>
</gene>
<reference evidence="1" key="1">
    <citation type="submission" date="2022-05" db="EMBL/GenBank/DDBJ databases">
        <title>Comparative Genomics of Spacecraft Associated Microbes.</title>
        <authorList>
            <person name="Tran M.T."/>
            <person name="Wright A."/>
            <person name="Seuylemezian A."/>
            <person name="Eisen J."/>
            <person name="Coil D."/>
        </authorList>
    </citation>
    <scope>NUCLEOTIDE SEQUENCE</scope>
    <source>
        <strain evidence="1">FAIRING 10M-2.2</strain>
    </source>
</reference>
<organism evidence="1 2">
    <name type="scientific">Bacillus cytotoxicus</name>
    <dbReference type="NCBI Taxonomy" id="580165"/>
    <lineage>
        <taxon>Bacteria</taxon>
        <taxon>Bacillati</taxon>
        <taxon>Bacillota</taxon>
        <taxon>Bacilli</taxon>
        <taxon>Bacillales</taxon>
        <taxon>Bacillaceae</taxon>
        <taxon>Bacillus</taxon>
        <taxon>Bacillus cereus group</taxon>
    </lineage>
</organism>
<protein>
    <submittedName>
        <fullName evidence="1">Uncharacterized protein</fullName>
    </submittedName>
</protein>
<name>A0ACC6A4T1_9BACI</name>
<evidence type="ECO:0000313" key="1">
    <source>
        <dbReference type="EMBL" id="MCM3735895.1"/>
    </source>
</evidence>